<reference evidence="3" key="1">
    <citation type="submission" date="2017-09" db="EMBL/GenBank/DDBJ databases">
        <title>FDA dAtabase for Regulatory Grade micrObial Sequences (FDA-ARGOS): Supporting development and validation of Infectious Disease Dx tests.</title>
        <authorList>
            <person name="Minogue T."/>
            <person name="Wolcott M."/>
            <person name="Wasieloski L."/>
            <person name="Aguilar W."/>
            <person name="Moore D."/>
            <person name="Tallon L."/>
            <person name="Sadzewicz L."/>
            <person name="Ott S."/>
            <person name="Zhao X."/>
            <person name="Nagaraj S."/>
            <person name="Vavikolanu K."/>
            <person name="Aluvathingal J."/>
            <person name="Nadendla S."/>
            <person name="Sichtig H."/>
        </authorList>
    </citation>
    <scope>NUCLEOTIDE SEQUENCE [LARGE SCALE GENOMIC DNA]</scope>
    <source>
        <strain evidence="3">FDAARGOS_390</strain>
    </source>
</reference>
<organism evidence="1 3">
    <name type="scientific">Burkholderia gladioli</name>
    <name type="common">Pseudomonas marginata</name>
    <name type="synonym">Phytomonas marginata</name>
    <dbReference type="NCBI Taxonomy" id="28095"/>
    <lineage>
        <taxon>Bacteria</taxon>
        <taxon>Pseudomonadati</taxon>
        <taxon>Pseudomonadota</taxon>
        <taxon>Betaproteobacteria</taxon>
        <taxon>Burkholderiales</taxon>
        <taxon>Burkholderiaceae</taxon>
        <taxon>Burkholderia</taxon>
    </lineage>
</organism>
<evidence type="ECO:0000313" key="1">
    <source>
        <dbReference type="EMBL" id="PEH39988.1"/>
    </source>
</evidence>
<dbReference type="Proteomes" id="UP000220629">
    <property type="component" value="Unassembled WGS sequence"/>
</dbReference>
<gene>
    <name evidence="1" type="ORF">CRM94_37865</name>
    <name evidence="2" type="ORF">NYZ96_00920</name>
</gene>
<name>A0A0M2QBK9_BURGA</name>
<reference evidence="1" key="2">
    <citation type="submission" date="2017-09" db="EMBL/GenBank/DDBJ databases">
        <title>FDA dAtabase for Regulatory Grade micrObial Sequences (FDA-ARGOS): Supporting development and validation of Infectious Disease Dx tests.</title>
        <authorList>
            <person name="Minogue T."/>
            <person name="Wolcott M."/>
            <person name="Wasieloski L."/>
            <person name="Aguilar W."/>
            <person name="Moore D."/>
            <person name="Tallon L.J."/>
            <person name="Sadzewicz L."/>
            <person name="Ott S."/>
            <person name="Zhao X."/>
            <person name="Nagaraj S."/>
            <person name="Vavikolanu K."/>
            <person name="Aluvathingal J."/>
            <person name="Nadendla S."/>
            <person name="Sichtig H."/>
        </authorList>
    </citation>
    <scope>NUCLEOTIDE SEQUENCE</scope>
    <source>
        <strain evidence="1">FDAARGOS_390</strain>
    </source>
</reference>
<sequence>MIDHQASKTNRHVGSDFDAFLAEDAMLETATAIAMQRAVAWRIEQARRLGVPAMTARANAPRTS</sequence>
<dbReference type="EMBL" id="CP104214">
    <property type="protein sequence ID" value="UWX70372.1"/>
    <property type="molecule type" value="Genomic_DNA"/>
</dbReference>
<evidence type="ECO:0008006" key="4">
    <source>
        <dbReference type="Google" id="ProtNLM"/>
    </source>
</evidence>
<protein>
    <recommendedName>
        <fullName evidence="4">Fis family transcriptional regulator</fullName>
    </recommendedName>
</protein>
<dbReference type="OrthoDB" id="9809434at2"/>
<evidence type="ECO:0000313" key="3">
    <source>
        <dbReference type="Proteomes" id="UP000220629"/>
    </source>
</evidence>
<accession>A0A0M2QBK9</accession>
<dbReference type="Proteomes" id="UP001059745">
    <property type="component" value="Chromosome 1"/>
</dbReference>
<dbReference type="EMBL" id="PDDY01000004">
    <property type="protein sequence ID" value="PEH39988.1"/>
    <property type="molecule type" value="Genomic_DNA"/>
</dbReference>
<evidence type="ECO:0000313" key="2">
    <source>
        <dbReference type="EMBL" id="UWX70372.1"/>
    </source>
</evidence>
<reference evidence="2" key="3">
    <citation type="submission" date="2022-09" db="EMBL/GenBank/DDBJ databases">
        <title>Genomic of Burkholderia gladioli.</title>
        <authorList>
            <person name="Wu H."/>
        </authorList>
    </citation>
    <scope>NUCLEOTIDE SEQUENCE</scope>
    <source>
        <strain evidence="2">ZN-S4</strain>
    </source>
</reference>
<dbReference type="RefSeq" id="WP_036048623.1">
    <property type="nucleotide sequence ID" value="NZ_CADEPT010000001.1"/>
</dbReference>
<proteinExistence type="predicted"/>
<dbReference type="AlphaFoldDB" id="A0A0M2QBK9"/>